<feature type="compositionally biased region" description="Basic and acidic residues" evidence="1">
    <location>
        <begin position="55"/>
        <end position="67"/>
    </location>
</feature>
<dbReference type="OrthoDB" id="10494208at2759"/>
<feature type="compositionally biased region" description="Polar residues" evidence="1">
    <location>
        <begin position="442"/>
        <end position="474"/>
    </location>
</feature>
<name>A0A9P6NP75_9BASI</name>
<evidence type="ECO:0000313" key="3">
    <source>
        <dbReference type="Proteomes" id="UP000886653"/>
    </source>
</evidence>
<dbReference type="EMBL" id="MU167230">
    <property type="protein sequence ID" value="KAG0149142.1"/>
    <property type="molecule type" value="Genomic_DNA"/>
</dbReference>
<feature type="region of interest" description="Disordered" evidence="1">
    <location>
        <begin position="424"/>
        <end position="474"/>
    </location>
</feature>
<accession>A0A9P6NP75</accession>
<feature type="region of interest" description="Disordered" evidence="1">
    <location>
        <begin position="49"/>
        <end position="87"/>
    </location>
</feature>
<comment type="caution">
    <text evidence="2">The sequence shown here is derived from an EMBL/GenBank/DDBJ whole genome shotgun (WGS) entry which is preliminary data.</text>
</comment>
<evidence type="ECO:0000313" key="2">
    <source>
        <dbReference type="EMBL" id="KAG0149142.1"/>
    </source>
</evidence>
<dbReference type="Proteomes" id="UP000886653">
    <property type="component" value="Unassembled WGS sequence"/>
</dbReference>
<gene>
    <name evidence="2" type="ORF">CROQUDRAFT_669421</name>
</gene>
<evidence type="ECO:0000256" key="1">
    <source>
        <dbReference type="SAM" id="MobiDB-lite"/>
    </source>
</evidence>
<reference evidence="2" key="1">
    <citation type="submission" date="2013-11" db="EMBL/GenBank/DDBJ databases">
        <title>Genome sequence of the fusiform rust pathogen reveals effectors for host alternation and coevolution with pine.</title>
        <authorList>
            <consortium name="DOE Joint Genome Institute"/>
            <person name="Smith K."/>
            <person name="Pendleton A."/>
            <person name="Kubisiak T."/>
            <person name="Anderson C."/>
            <person name="Salamov A."/>
            <person name="Aerts A."/>
            <person name="Riley R."/>
            <person name="Clum A."/>
            <person name="Lindquist E."/>
            <person name="Ence D."/>
            <person name="Campbell M."/>
            <person name="Kronenberg Z."/>
            <person name="Feau N."/>
            <person name="Dhillon B."/>
            <person name="Hamelin R."/>
            <person name="Burleigh J."/>
            <person name="Smith J."/>
            <person name="Yandell M."/>
            <person name="Nelson C."/>
            <person name="Grigoriev I."/>
            <person name="Davis J."/>
        </authorList>
    </citation>
    <scope>NUCLEOTIDE SEQUENCE</scope>
    <source>
        <strain evidence="2">G11</strain>
    </source>
</reference>
<proteinExistence type="predicted"/>
<feature type="compositionally biased region" description="Basic and acidic residues" evidence="1">
    <location>
        <begin position="264"/>
        <end position="275"/>
    </location>
</feature>
<protein>
    <submittedName>
        <fullName evidence="2">Uncharacterized protein</fullName>
    </submittedName>
</protein>
<dbReference type="AlphaFoldDB" id="A0A9P6NP75"/>
<keyword evidence="3" id="KW-1185">Reference proteome</keyword>
<sequence>MSSLVEDEPFDVFKQRQRHRIAPIELTDQIQEDLPMNQQKLKGVCEQPVVGSLPSHHDQFAEDDRKSPSKRRLSLLNDDGHPPSTISKRRVNVNTIKKHSSDLRGRRAPQPKTGKRRISRFNLLRNAGLAEENRLAHPPEVRGTELGHKRRRFDTERFTLLRRHSANSIPHASTETRTLHRNLIPISKLLLSSNDQAFLRSLAPVAFYRPEKYNWGHVRLTNFHPKPVFPRLEMSSQVGSFPQENAREFNKSHKSISNPSALKTRGDLNRSDRIKPPVKPIGIPRKRQGNVKSKILKSFEMKGTITKRLKRYPVKSTKKEGKQGQEWNEFPHFKSKTTKPGGATPKNGLSPIIACDRVLAPCTPSPIPVQEVSSTGLTEESMNIDLGTIKEPLENDLSDVFDVVSFPLPRPGPPLVNAIDVDAASNRDDQSPQRALIHDTIAQESNHSTPHSPNQSSPASNVQIRETNLTNTSP</sequence>
<feature type="region of interest" description="Disordered" evidence="1">
    <location>
        <begin position="249"/>
        <end position="285"/>
    </location>
</feature>
<organism evidence="2 3">
    <name type="scientific">Cronartium quercuum f. sp. fusiforme G11</name>
    <dbReference type="NCBI Taxonomy" id="708437"/>
    <lineage>
        <taxon>Eukaryota</taxon>
        <taxon>Fungi</taxon>
        <taxon>Dikarya</taxon>
        <taxon>Basidiomycota</taxon>
        <taxon>Pucciniomycotina</taxon>
        <taxon>Pucciniomycetes</taxon>
        <taxon>Pucciniales</taxon>
        <taxon>Coleosporiaceae</taxon>
        <taxon>Cronartium</taxon>
    </lineage>
</organism>